<name>A0A9Y2JZ69_9PSEU</name>
<evidence type="ECO:0000313" key="7">
    <source>
        <dbReference type="Proteomes" id="UP001239397"/>
    </source>
</evidence>
<comment type="cofactor">
    <cofactor evidence="1">
        <name>Zn(2+)</name>
        <dbReference type="ChEBI" id="CHEBI:29105"/>
    </cofactor>
</comment>
<evidence type="ECO:0000256" key="4">
    <source>
        <dbReference type="ARBA" id="ARBA00022801"/>
    </source>
</evidence>
<dbReference type="InterPro" id="IPR051013">
    <property type="entry name" value="MBL_superfamily_lactonases"/>
</dbReference>
<dbReference type="EMBL" id="CP127295">
    <property type="protein sequence ID" value="WIY06625.1"/>
    <property type="molecule type" value="Genomic_DNA"/>
</dbReference>
<proteinExistence type="inferred from homology"/>
<keyword evidence="3" id="KW-0479">Metal-binding</keyword>
<protein>
    <submittedName>
        <fullName evidence="6">Uncharacterized protein</fullName>
    </submittedName>
</protein>
<evidence type="ECO:0000256" key="3">
    <source>
        <dbReference type="ARBA" id="ARBA00022723"/>
    </source>
</evidence>
<dbReference type="InterPro" id="IPR036866">
    <property type="entry name" value="RibonucZ/Hydroxyglut_hydro"/>
</dbReference>
<evidence type="ECO:0000256" key="1">
    <source>
        <dbReference type="ARBA" id="ARBA00001947"/>
    </source>
</evidence>
<evidence type="ECO:0000313" key="6">
    <source>
        <dbReference type="EMBL" id="WIY06625.1"/>
    </source>
</evidence>
<keyword evidence="7" id="KW-1185">Reference proteome</keyword>
<organism evidence="6 7">
    <name type="scientific">Amycolatopsis mongoliensis</name>
    <dbReference type="NCBI Taxonomy" id="715475"/>
    <lineage>
        <taxon>Bacteria</taxon>
        <taxon>Bacillati</taxon>
        <taxon>Actinomycetota</taxon>
        <taxon>Actinomycetes</taxon>
        <taxon>Pseudonocardiales</taxon>
        <taxon>Pseudonocardiaceae</taxon>
        <taxon>Amycolatopsis</taxon>
    </lineage>
</organism>
<keyword evidence="5" id="KW-0862">Zinc</keyword>
<dbReference type="PANTHER" id="PTHR42978:SF7">
    <property type="entry name" value="METALLO-HYDROLASE RV2300C-RELATED"/>
    <property type="match status" value="1"/>
</dbReference>
<reference evidence="6 7" key="1">
    <citation type="submission" date="2023-06" db="EMBL/GenBank/DDBJ databases">
        <authorList>
            <person name="Oyuntsetseg B."/>
            <person name="Kim S.B."/>
        </authorList>
    </citation>
    <scope>NUCLEOTIDE SEQUENCE [LARGE SCALE GENOMIC DNA]</scope>
    <source>
        <strain evidence="6 7">4-36</strain>
    </source>
</reference>
<dbReference type="KEGG" id="amog:QRX60_23270"/>
<dbReference type="SUPFAM" id="SSF56281">
    <property type="entry name" value="Metallo-hydrolase/oxidoreductase"/>
    <property type="match status" value="1"/>
</dbReference>
<evidence type="ECO:0000256" key="2">
    <source>
        <dbReference type="ARBA" id="ARBA00007749"/>
    </source>
</evidence>
<dbReference type="AlphaFoldDB" id="A0A9Y2JZ69"/>
<dbReference type="Gene3D" id="3.60.15.10">
    <property type="entry name" value="Ribonuclease Z/Hydroxyacylglutathione hydrolase-like"/>
    <property type="match status" value="1"/>
</dbReference>
<comment type="similarity">
    <text evidence="2">Belongs to the metallo-beta-lactamase superfamily.</text>
</comment>
<dbReference type="GO" id="GO:0016787">
    <property type="term" value="F:hydrolase activity"/>
    <property type="evidence" value="ECO:0007669"/>
    <property type="project" value="UniProtKB-KW"/>
</dbReference>
<dbReference type="RefSeq" id="WP_286002884.1">
    <property type="nucleotide sequence ID" value="NZ_CP127295.1"/>
</dbReference>
<gene>
    <name evidence="6" type="ORF">QRX60_23270</name>
</gene>
<dbReference type="Proteomes" id="UP001239397">
    <property type="component" value="Chromosome"/>
</dbReference>
<dbReference type="GO" id="GO:0046872">
    <property type="term" value="F:metal ion binding"/>
    <property type="evidence" value="ECO:0007669"/>
    <property type="project" value="UniProtKB-KW"/>
</dbReference>
<evidence type="ECO:0000256" key="5">
    <source>
        <dbReference type="ARBA" id="ARBA00022833"/>
    </source>
</evidence>
<dbReference type="PANTHER" id="PTHR42978">
    <property type="entry name" value="QUORUM-QUENCHING LACTONASE YTNP-RELATED-RELATED"/>
    <property type="match status" value="1"/>
</dbReference>
<sequence>MRDAAAAYRERFVQQGRIHAVRSFDIAAAPYPTRFGFHGAALAVNPFVSIVNRMLVVQFDGFDGEPKTLVWEPTVAAGTAQAPFYAQLKRLAGNFLTDHVFARYYNDPDTVLPSCGLRPEDVDFVSFDHLHVQDVRMIMGSDNTIPGEQALREALFPRARLLVHRKELGTFESMHPMQWAWYVDGGMDGVPGERITAFDGDVELGVGVSLLWTPGHTDGNHSLVLNTPDGVWVSSENGISADNWQPELSRIPGVRRHAEFYGREVVPNANTLEDSLDQYDSMVKEKTLADPSRRDPRWLQILPSSELAPFKRQWPVLPGFTHGGLNYGELTRPGGDR</sequence>
<keyword evidence="4" id="KW-0378">Hydrolase</keyword>
<accession>A0A9Y2JZ69</accession>